<keyword evidence="1" id="KW-0472">Membrane</keyword>
<name>A0A5D4H691_9SPHI</name>
<accession>A0A5D4H691</accession>
<keyword evidence="3" id="KW-1185">Reference proteome</keyword>
<organism evidence="2 3">
    <name type="scientific">Sphingobacterium phlebotomi</name>
    <dbReference type="NCBI Taxonomy" id="2605433"/>
    <lineage>
        <taxon>Bacteria</taxon>
        <taxon>Pseudomonadati</taxon>
        <taxon>Bacteroidota</taxon>
        <taxon>Sphingobacteriia</taxon>
        <taxon>Sphingobacteriales</taxon>
        <taxon>Sphingobacteriaceae</taxon>
        <taxon>Sphingobacterium</taxon>
    </lineage>
</organism>
<evidence type="ECO:0000256" key="1">
    <source>
        <dbReference type="SAM" id="Phobius"/>
    </source>
</evidence>
<sequence>MLQEKYEPKKHQLSRVRNMIEGRFHIVRNMVFICLFAVIANVSFSQTPFQSGSLVVLRVGDGSVSRSHAAMPVFIDEYSTTGKLIRSISVPTTDTGDNHPLTLSGNNAYEGLLSLSEDAQMLSFAGYNAAVGMPKVSTATNEWVIGLIDASGRVNTSTGLSMNNKGSVTAAVADGTNVWVAGVAPNLYHVTIGATKAKPVLAGTIRGIRGLAIYDQHLYASQSSLKGRSPVVQVGEGLPLVGKQKLVTLPGMPINGALASGRQFVFADLDAGILGNDVLYVANDGQSDGITKYTLINGNWMSNGTISGQFIGLTGVVSGDQVMLYTVKYGGGGAVSKIYSIQDDTGYNGDFSGSRLKPLAVAPSKTMFRGLALSPQTSETK</sequence>
<dbReference type="EMBL" id="VTAV01000007">
    <property type="protein sequence ID" value="TYR35802.1"/>
    <property type="molecule type" value="Genomic_DNA"/>
</dbReference>
<feature type="transmembrane region" description="Helical" evidence="1">
    <location>
        <begin position="26"/>
        <end position="44"/>
    </location>
</feature>
<dbReference type="RefSeq" id="WP_148919469.1">
    <property type="nucleotide sequence ID" value="NZ_VTAV01000007.1"/>
</dbReference>
<dbReference type="AlphaFoldDB" id="A0A5D4H691"/>
<dbReference type="Proteomes" id="UP000322362">
    <property type="component" value="Unassembled WGS sequence"/>
</dbReference>
<protein>
    <submittedName>
        <fullName evidence="2">Uncharacterized protein</fullName>
    </submittedName>
</protein>
<comment type="caution">
    <text evidence="2">The sequence shown here is derived from an EMBL/GenBank/DDBJ whole genome shotgun (WGS) entry which is preliminary data.</text>
</comment>
<gene>
    <name evidence="2" type="ORF">FXV77_12040</name>
</gene>
<evidence type="ECO:0000313" key="3">
    <source>
        <dbReference type="Proteomes" id="UP000322362"/>
    </source>
</evidence>
<reference evidence="2 3" key="1">
    <citation type="submission" date="2019-08" db="EMBL/GenBank/DDBJ databases">
        <title>Phlebobacter frassis gen. nov. sp. nov., a new member of family Sphingobacteriaceae isolated from sand fly rearing media.</title>
        <authorList>
            <person name="Kakumanu M.L."/>
            <person name="Marayati B.F."/>
            <person name="Wada-Katsumata A."/>
            <person name="Wasserberg G."/>
            <person name="Schal C."/>
            <person name="Apperson C.S."/>
            <person name="Ponnusamy L."/>
        </authorList>
    </citation>
    <scope>NUCLEOTIDE SEQUENCE [LARGE SCALE GENOMIC DNA]</scope>
    <source>
        <strain evidence="2 3">SSI9</strain>
    </source>
</reference>
<keyword evidence="1" id="KW-0812">Transmembrane</keyword>
<evidence type="ECO:0000313" key="2">
    <source>
        <dbReference type="EMBL" id="TYR35802.1"/>
    </source>
</evidence>
<proteinExistence type="predicted"/>
<keyword evidence="1" id="KW-1133">Transmembrane helix</keyword>